<evidence type="ECO:0000256" key="2">
    <source>
        <dbReference type="HAMAP-Rule" id="MF_00758"/>
    </source>
</evidence>
<comment type="similarity">
    <text evidence="1 2">Belongs to the UPF0301 (AlgH) family.</text>
</comment>
<proteinExistence type="inferred from homology"/>
<name>A0A2U8FN06_9PAST</name>
<evidence type="ECO:0000313" key="3">
    <source>
        <dbReference type="EMBL" id="AWI51796.1"/>
    </source>
</evidence>
<dbReference type="SUPFAM" id="SSF143456">
    <property type="entry name" value="VC0467-like"/>
    <property type="match status" value="1"/>
</dbReference>
<dbReference type="InterPro" id="IPR003774">
    <property type="entry name" value="AlgH-like"/>
</dbReference>
<protein>
    <recommendedName>
        <fullName evidence="2">UPF0301 protein DDU33_10020</fullName>
    </recommendedName>
</protein>
<gene>
    <name evidence="3" type="ORF">DDU33_10020</name>
</gene>
<dbReference type="PANTHER" id="PTHR30327:SF1">
    <property type="entry name" value="UPF0301 PROTEIN YQGE"/>
    <property type="match status" value="1"/>
</dbReference>
<dbReference type="HAMAP" id="MF_00758">
    <property type="entry name" value="UPF0301"/>
    <property type="match status" value="1"/>
</dbReference>
<dbReference type="Pfam" id="PF02622">
    <property type="entry name" value="DUF179"/>
    <property type="match status" value="1"/>
</dbReference>
<accession>A0A2U8FN06</accession>
<dbReference type="KEGG" id="apor:DDU33_10020"/>
<dbReference type="Gene3D" id="3.30.70.1300">
    <property type="entry name" value="VC0467-like domains"/>
    <property type="match status" value="1"/>
</dbReference>
<dbReference type="EMBL" id="CP029206">
    <property type="protein sequence ID" value="AWI51796.1"/>
    <property type="molecule type" value="Genomic_DNA"/>
</dbReference>
<organism evidence="3 4">
    <name type="scientific">Actinobacillus porcitonsillarum</name>
    <dbReference type="NCBI Taxonomy" id="189834"/>
    <lineage>
        <taxon>Bacteria</taxon>
        <taxon>Pseudomonadati</taxon>
        <taxon>Pseudomonadota</taxon>
        <taxon>Gammaproteobacteria</taxon>
        <taxon>Pasteurellales</taxon>
        <taxon>Pasteurellaceae</taxon>
        <taxon>Actinobacillus</taxon>
    </lineage>
</organism>
<sequence length="187" mass="21118">MLDNLQGKFLIATPEMDDEFFERAVIYICEHNSNGAMGLIINVPTDLSVLELLTRMDFQMANQRDYKKDQMVLSGGPVSQDRGFIIHTKTERDFLHSYHVTDRIMLTTSGDVLDSLGTPDAPEKFVVCLGCATWSSDQLENEIARNFWIYSEANDKTLFETGYLDRWVEANEFFGISSGVLSSPGRA</sequence>
<dbReference type="NCBIfam" id="NF001266">
    <property type="entry name" value="PRK00228.1-1"/>
    <property type="match status" value="1"/>
</dbReference>
<dbReference type="RefSeq" id="WP_108924969.1">
    <property type="nucleotide sequence ID" value="NZ_CP029206.1"/>
</dbReference>
<evidence type="ECO:0000256" key="1">
    <source>
        <dbReference type="ARBA" id="ARBA00009600"/>
    </source>
</evidence>
<dbReference type="PANTHER" id="PTHR30327">
    <property type="entry name" value="UNCHARACTERIZED PROTEIN YQGE"/>
    <property type="match status" value="1"/>
</dbReference>
<reference evidence="4" key="1">
    <citation type="submission" date="2018-05" db="EMBL/GenBank/DDBJ databases">
        <title>Complete genome sequence of Actinobacillus porcitonsillarum reference strain 9953L55 (CCUG 46996).</title>
        <authorList>
            <person name="Dona V."/>
            <person name="Perreten V."/>
        </authorList>
    </citation>
    <scope>NUCLEOTIDE SEQUENCE [LARGE SCALE GENOMIC DNA]</scope>
    <source>
        <strain evidence="4">9953L55</strain>
    </source>
</reference>
<dbReference type="Gene3D" id="3.40.1740.10">
    <property type="entry name" value="VC0467-like"/>
    <property type="match status" value="1"/>
</dbReference>
<dbReference type="AlphaFoldDB" id="A0A2U8FN06"/>
<dbReference type="GO" id="GO:0005829">
    <property type="term" value="C:cytosol"/>
    <property type="evidence" value="ECO:0007669"/>
    <property type="project" value="TreeGrafter"/>
</dbReference>
<keyword evidence="4" id="KW-1185">Reference proteome</keyword>
<dbReference type="Proteomes" id="UP000244920">
    <property type="component" value="Chromosome"/>
</dbReference>
<evidence type="ECO:0000313" key="4">
    <source>
        <dbReference type="Proteomes" id="UP000244920"/>
    </source>
</evidence>